<evidence type="ECO:0000313" key="10">
    <source>
        <dbReference type="Proteomes" id="UP001286313"/>
    </source>
</evidence>
<feature type="region of interest" description="Disordered" evidence="8">
    <location>
        <begin position="367"/>
        <end position="386"/>
    </location>
</feature>
<evidence type="ECO:0000313" key="9">
    <source>
        <dbReference type="EMBL" id="KAK3870974.1"/>
    </source>
</evidence>
<gene>
    <name evidence="9" type="ORF">Pcinc_023847</name>
</gene>
<comment type="catalytic activity">
    <reaction evidence="3">
        <text>a 5'-end (N(2),N(7)-dimethyl 5'-triphosphoguanosine)-ribonucleoside in snoRNA + S-adenosyl-L-methionine = a 5'-end (N(2),N(2),N(7)-trimethyl 5'-triphosphoguanosine)-ribonucleoside in snoRNA + S-adenosyl-L-homocysteine + H(+)</text>
        <dbReference type="Rhea" id="RHEA:78507"/>
        <dbReference type="Rhea" id="RHEA-COMP:19088"/>
        <dbReference type="Rhea" id="RHEA-COMP:19090"/>
        <dbReference type="ChEBI" id="CHEBI:15378"/>
        <dbReference type="ChEBI" id="CHEBI:57856"/>
        <dbReference type="ChEBI" id="CHEBI:59789"/>
        <dbReference type="ChEBI" id="CHEBI:167623"/>
        <dbReference type="ChEBI" id="CHEBI:172880"/>
    </reaction>
    <physiologicalReaction direction="left-to-right" evidence="3">
        <dbReference type="Rhea" id="RHEA:78508"/>
    </physiologicalReaction>
</comment>
<organism evidence="9 10">
    <name type="scientific">Petrolisthes cinctipes</name>
    <name type="common">Flat porcelain crab</name>
    <dbReference type="NCBI Taxonomy" id="88211"/>
    <lineage>
        <taxon>Eukaryota</taxon>
        <taxon>Metazoa</taxon>
        <taxon>Ecdysozoa</taxon>
        <taxon>Arthropoda</taxon>
        <taxon>Crustacea</taxon>
        <taxon>Multicrustacea</taxon>
        <taxon>Malacostraca</taxon>
        <taxon>Eumalacostraca</taxon>
        <taxon>Eucarida</taxon>
        <taxon>Decapoda</taxon>
        <taxon>Pleocyemata</taxon>
        <taxon>Anomura</taxon>
        <taxon>Galatheoidea</taxon>
        <taxon>Porcellanidae</taxon>
        <taxon>Petrolisthes</taxon>
    </lineage>
</organism>
<dbReference type="Proteomes" id="UP001286313">
    <property type="component" value="Unassembled WGS sequence"/>
</dbReference>
<reference evidence="9" key="1">
    <citation type="submission" date="2023-10" db="EMBL/GenBank/DDBJ databases">
        <title>Genome assemblies of two species of porcelain crab, Petrolisthes cinctipes and Petrolisthes manimaculis (Anomura: Porcellanidae).</title>
        <authorList>
            <person name="Angst P."/>
        </authorList>
    </citation>
    <scope>NUCLEOTIDE SEQUENCE</scope>
    <source>
        <strain evidence="9">PB745_01</strain>
        <tissue evidence="9">Gill</tissue>
    </source>
</reference>
<feature type="region of interest" description="Disordered" evidence="8">
    <location>
        <begin position="575"/>
        <end position="599"/>
    </location>
</feature>
<evidence type="ECO:0000256" key="5">
    <source>
        <dbReference type="ARBA" id="ARBA00048763"/>
    </source>
</evidence>
<accession>A0AAE1FB12</accession>
<dbReference type="AlphaFoldDB" id="A0AAE1FB12"/>
<dbReference type="SUPFAM" id="SSF53335">
    <property type="entry name" value="S-adenosyl-L-methionine-dependent methyltransferases"/>
    <property type="match status" value="1"/>
</dbReference>
<dbReference type="InterPro" id="IPR019012">
    <property type="entry name" value="RNA_cap_Gua-N2-MeTrfase"/>
</dbReference>
<proteinExistence type="inferred from homology"/>
<protein>
    <recommendedName>
        <fullName evidence="1">Trimethylguanosine synthase</fullName>
    </recommendedName>
    <alternativeName>
        <fullName evidence="7">Cap-specific guanine-N(2) methyltransferase</fullName>
    </alternativeName>
</protein>
<evidence type="ECO:0000256" key="1">
    <source>
        <dbReference type="ARBA" id="ARBA00018517"/>
    </source>
</evidence>
<comment type="catalytic activity">
    <reaction evidence="6">
        <text>a 5'-end (N(7)-methyl 5'-triphosphoguanosine)-ribonucleoside in snRNA + S-adenosyl-L-methionine = a 5'-end (N(2),N(7)-dimethyl 5'-triphosphoguanosine)-ribonucleoside in snRNA + S-adenosyl-L-homocysteine + H(+)</text>
        <dbReference type="Rhea" id="RHEA:78471"/>
        <dbReference type="Rhea" id="RHEA-COMP:19085"/>
        <dbReference type="Rhea" id="RHEA-COMP:19087"/>
        <dbReference type="ChEBI" id="CHEBI:15378"/>
        <dbReference type="ChEBI" id="CHEBI:57856"/>
        <dbReference type="ChEBI" id="CHEBI:59789"/>
        <dbReference type="ChEBI" id="CHEBI:156461"/>
        <dbReference type="ChEBI" id="CHEBI:172880"/>
    </reaction>
    <physiologicalReaction direction="left-to-right" evidence="6">
        <dbReference type="Rhea" id="RHEA:78472"/>
    </physiologicalReaction>
</comment>
<dbReference type="CDD" id="cd02440">
    <property type="entry name" value="AdoMet_MTases"/>
    <property type="match status" value="1"/>
</dbReference>
<evidence type="ECO:0000256" key="2">
    <source>
        <dbReference type="ARBA" id="ARBA00025783"/>
    </source>
</evidence>
<evidence type="ECO:0000256" key="6">
    <source>
        <dbReference type="ARBA" id="ARBA00049075"/>
    </source>
</evidence>
<feature type="region of interest" description="Disordered" evidence="8">
    <location>
        <begin position="210"/>
        <end position="236"/>
    </location>
</feature>
<evidence type="ECO:0000256" key="7">
    <source>
        <dbReference type="ARBA" id="ARBA00049790"/>
    </source>
</evidence>
<dbReference type="Gene3D" id="3.40.50.150">
    <property type="entry name" value="Vaccinia Virus protein VP39"/>
    <property type="match status" value="1"/>
</dbReference>
<dbReference type="EMBL" id="JAWQEG010002582">
    <property type="protein sequence ID" value="KAK3870974.1"/>
    <property type="molecule type" value="Genomic_DNA"/>
</dbReference>
<evidence type="ECO:0000256" key="3">
    <source>
        <dbReference type="ARBA" id="ARBA00047418"/>
    </source>
</evidence>
<comment type="catalytic activity">
    <reaction evidence="5">
        <text>a 5'-end (N(2),N(7)-dimethyl 5'-triphosphoguanosine)-ribonucleoside in snRNA + S-adenosyl-L-methionine = a 5'-end (N(2),N(2),N(7)-trimethyl 5'-triphosphoguanosine)-ribonucleoside in snRNA + S-adenosyl-L-homocysteine + H(+)</text>
        <dbReference type="Rhea" id="RHEA:78479"/>
        <dbReference type="Rhea" id="RHEA-COMP:19087"/>
        <dbReference type="Rhea" id="RHEA-COMP:19089"/>
        <dbReference type="ChEBI" id="CHEBI:15378"/>
        <dbReference type="ChEBI" id="CHEBI:57856"/>
        <dbReference type="ChEBI" id="CHEBI:59789"/>
        <dbReference type="ChEBI" id="CHEBI:167623"/>
        <dbReference type="ChEBI" id="CHEBI:172880"/>
    </reaction>
    <physiologicalReaction direction="left-to-right" evidence="5">
        <dbReference type="Rhea" id="RHEA:78480"/>
    </physiologicalReaction>
</comment>
<comment type="catalytic activity">
    <reaction evidence="4">
        <text>a 5'-end (N(7)-methyl 5'-triphosphoguanosine)-ribonucleoside in snoRNA + S-adenosyl-L-methionine = a 5'-end (N(2),N(7)-dimethyl 5'-triphosphoguanosine)-ribonucleoside in snoRNA + S-adenosyl-L-homocysteine + H(+)</text>
        <dbReference type="Rhea" id="RHEA:78475"/>
        <dbReference type="Rhea" id="RHEA-COMP:19086"/>
        <dbReference type="Rhea" id="RHEA-COMP:19088"/>
        <dbReference type="ChEBI" id="CHEBI:15378"/>
        <dbReference type="ChEBI" id="CHEBI:57856"/>
        <dbReference type="ChEBI" id="CHEBI:59789"/>
        <dbReference type="ChEBI" id="CHEBI:156461"/>
        <dbReference type="ChEBI" id="CHEBI:172880"/>
    </reaction>
    <physiologicalReaction direction="left-to-right" evidence="4">
        <dbReference type="Rhea" id="RHEA:78476"/>
    </physiologicalReaction>
</comment>
<keyword evidence="10" id="KW-1185">Reference proteome</keyword>
<dbReference type="PANTHER" id="PTHR14741:SF32">
    <property type="entry name" value="TRIMETHYLGUANOSINE SYNTHASE"/>
    <property type="match status" value="1"/>
</dbReference>
<evidence type="ECO:0000256" key="4">
    <source>
        <dbReference type="ARBA" id="ARBA00048740"/>
    </source>
</evidence>
<name>A0AAE1FB12_PETCI</name>
<comment type="similarity">
    <text evidence="2">Belongs to the methyltransferase superfamily. Trimethylguanosine synthase family.</text>
</comment>
<dbReference type="InterPro" id="IPR029063">
    <property type="entry name" value="SAM-dependent_MTases_sf"/>
</dbReference>
<dbReference type="PANTHER" id="PTHR14741">
    <property type="entry name" value="S-ADENOSYLMETHIONINE-DEPENDENT METHYLTRANSFERASE RELATED"/>
    <property type="match status" value="1"/>
</dbReference>
<dbReference type="GO" id="GO:0005634">
    <property type="term" value="C:nucleus"/>
    <property type="evidence" value="ECO:0007669"/>
    <property type="project" value="TreeGrafter"/>
</dbReference>
<evidence type="ECO:0000256" key="8">
    <source>
        <dbReference type="SAM" id="MobiDB-lite"/>
    </source>
</evidence>
<sequence length="915" mass="103739">MGLPEYVEVVWRLEGRADFHVASSTGTPRVIMCSVSSCNIRELEKQDLPATTTNEAVQEMEQSDTATEVVQEIEQSDTTEAVQEIGQSDTTEVVQEIEQSDTTEAVQEIEQSDTTEAVQEIEQSDTTEAVQEIEQSDTTTETKVKVPPGVEDAVWQMWLQHWLAWQDVYINLSWIHKHRAVCKPDHVTWYDDYVREFPWIIKEITDEFSPNDEEMVNESQQSQETEDSGDGKNNKKKCLDTAYEKHSNKRYYFHLRHFLLTSGVEMNSELTNFFNEKMGRYCTVKSNESEGSGISCSNKNNTKSIEPSIYNNICENEYVSGKQDEQNGGMTIAELTEYNNADTQDDDCDSKVDNQMVITVSGEEVTADNTCSNNTHNNITTQDEEPQTSLQKYAVHDEMNNSAIVIDKIYDLDADTSSQFTDNNWSAGGKRLNDCATSLDTNNFSAAKPSAAIQRTKNNVRINAGVGWVINDLKERKLNEAKDQDTKVPDMLEAGCDKNIPETLTTEIKTTRISEIPQEEHSESTAVKKMKFITLAACEHFLTLLLMPTAGINQTILSPPSQFFKSQLNHKKVPSMAVSVSDPGRPTREERQELSSVRKQRENVDCEKQLYEWLGSFPSLSYSISQQITSQCNSGLKLKKVSPKKCGPSYDTFYYKLKTEMQDGLCVHDLEYLDLQNEVPRNMAKMEWHELTEGYRQIKYRQEEKPSHLPEKLHKYWAQRHRFFVKYDEGIKLDNDSWWSVTPEVIALHQASRCQSDVVVDAFCGAGGNAIQLARTCSQVIAIDIDPMKIALARHNAEIYKVSHKIQFLIGDFFQLAPSLKADTLLLSPPWGGMDYLGNQIYNVMNLDGNIRCDKLMEAGRTITSNILLYLPRNSDIMQILQLAEPGDCIDIENSFMGRKKKALTVYFGALSGLQ</sequence>
<dbReference type="Pfam" id="PF09445">
    <property type="entry name" value="Methyltransf_15"/>
    <property type="match status" value="1"/>
</dbReference>
<dbReference type="GO" id="GO:0071164">
    <property type="term" value="F:RNA cap trimethylguanosine synthase activity"/>
    <property type="evidence" value="ECO:0007669"/>
    <property type="project" value="TreeGrafter"/>
</dbReference>
<comment type="caution">
    <text evidence="9">The sequence shown here is derived from an EMBL/GenBank/DDBJ whole genome shotgun (WGS) entry which is preliminary data.</text>
</comment>